<evidence type="ECO:0000256" key="11">
    <source>
        <dbReference type="PROSITE-ProRule" id="PRU10141"/>
    </source>
</evidence>
<dbReference type="PROSITE" id="PS00109">
    <property type="entry name" value="PROTEIN_KINASE_TYR"/>
    <property type="match status" value="1"/>
</dbReference>
<dbReference type="Gene3D" id="1.10.510.10">
    <property type="entry name" value="Transferase(Phosphotransferase) domain 1"/>
    <property type="match status" value="1"/>
</dbReference>
<keyword evidence="3" id="KW-0723">Serine/threonine-protein kinase</keyword>
<feature type="compositionally biased region" description="Low complexity" evidence="12">
    <location>
        <begin position="430"/>
        <end position="439"/>
    </location>
</feature>
<feature type="compositionally biased region" description="Pro residues" evidence="12">
    <location>
        <begin position="640"/>
        <end position="652"/>
    </location>
</feature>
<evidence type="ECO:0000256" key="12">
    <source>
        <dbReference type="SAM" id="MobiDB-lite"/>
    </source>
</evidence>
<gene>
    <name evidence="14" type="ORF">NCCP691_37060</name>
</gene>
<dbReference type="InterPro" id="IPR050660">
    <property type="entry name" value="NEK_Ser/Thr_kinase"/>
</dbReference>
<keyword evidence="15" id="KW-1185">Reference proteome</keyword>
<evidence type="ECO:0000256" key="10">
    <source>
        <dbReference type="ARBA" id="ARBA00048679"/>
    </source>
</evidence>
<dbReference type="InterPro" id="IPR020635">
    <property type="entry name" value="Tyr_kinase_cat_dom"/>
</dbReference>
<comment type="similarity">
    <text evidence="1">Belongs to the protein kinase superfamily. NEK Ser/Thr protein kinase family. NIMA subfamily.</text>
</comment>
<dbReference type="PANTHER" id="PTHR43671:SF98">
    <property type="entry name" value="SERINE_THREONINE-PROTEIN KINASE NEK11"/>
    <property type="match status" value="1"/>
</dbReference>
<evidence type="ECO:0000256" key="1">
    <source>
        <dbReference type="ARBA" id="ARBA00010886"/>
    </source>
</evidence>
<accession>A0ABQ4Q9Y7</accession>
<evidence type="ECO:0000256" key="4">
    <source>
        <dbReference type="ARBA" id="ARBA00022679"/>
    </source>
</evidence>
<feature type="region of interest" description="Disordered" evidence="12">
    <location>
        <begin position="341"/>
        <end position="384"/>
    </location>
</feature>
<dbReference type="InterPro" id="IPR011009">
    <property type="entry name" value="Kinase-like_dom_sf"/>
</dbReference>
<keyword evidence="8 11" id="KW-0067">ATP-binding</keyword>
<feature type="compositionally biased region" description="Low complexity" evidence="12">
    <location>
        <begin position="509"/>
        <end position="526"/>
    </location>
</feature>
<dbReference type="InterPro" id="IPR017441">
    <property type="entry name" value="Protein_kinase_ATP_BS"/>
</dbReference>
<comment type="caution">
    <text evidence="14">The sequence shown here is derived from an EMBL/GenBank/DDBJ whole genome shotgun (WGS) entry which is preliminary data.</text>
</comment>
<feature type="region of interest" description="Disordered" evidence="12">
    <location>
        <begin position="664"/>
        <end position="686"/>
    </location>
</feature>
<keyword evidence="6 11" id="KW-0547">Nucleotide-binding</keyword>
<feature type="compositionally biased region" description="Low complexity" evidence="12">
    <location>
        <begin position="554"/>
        <end position="567"/>
    </location>
</feature>
<comment type="catalytic activity">
    <reaction evidence="10">
        <text>L-seryl-[protein] + ATP = O-phospho-L-seryl-[protein] + ADP + H(+)</text>
        <dbReference type="Rhea" id="RHEA:17989"/>
        <dbReference type="Rhea" id="RHEA-COMP:9863"/>
        <dbReference type="Rhea" id="RHEA-COMP:11604"/>
        <dbReference type="ChEBI" id="CHEBI:15378"/>
        <dbReference type="ChEBI" id="CHEBI:29999"/>
        <dbReference type="ChEBI" id="CHEBI:30616"/>
        <dbReference type="ChEBI" id="CHEBI:83421"/>
        <dbReference type="ChEBI" id="CHEBI:456216"/>
        <dbReference type="EC" id="2.7.11.1"/>
    </reaction>
</comment>
<dbReference type="Gene3D" id="3.30.200.20">
    <property type="entry name" value="Phosphorylase Kinase, domain 1"/>
    <property type="match status" value="1"/>
</dbReference>
<organism evidence="14 15">
    <name type="scientific">Noviherbaspirillum aridicola</name>
    <dbReference type="NCBI Taxonomy" id="2849687"/>
    <lineage>
        <taxon>Bacteria</taxon>
        <taxon>Pseudomonadati</taxon>
        <taxon>Pseudomonadota</taxon>
        <taxon>Betaproteobacteria</taxon>
        <taxon>Burkholderiales</taxon>
        <taxon>Oxalobacteraceae</taxon>
        <taxon>Noviherbaspirillum</taxon>
    </lineage>
</organism>
<keyword evidence="7" id="KW-0418">Kinase</keyword>
<dbReference type="PROSITE" id="PS50011">
    <property type="entry name" value="PROTEIN_KINASE_DOM"/>
    <property type="match status" value="1"/>
</dbReference>
<dbReference type="RefSeq" id="WP_220810102.1">
    <property type="nucleotide sequence ID" value="NZ_BPMK01000019.1"/>
</dbReference>
<evidence type="ECO:0000313" key="15">
    <source>
        <dbReference type="Proteomes" id="UP000887222"/>
    </source>
</evidence>
<dbReference type="SUPFAM" id="SSF82185">
    <property type="entry name" value="Histone H3 K4-specific methyltransferase SET7/9 N-terminal domain"/>
    <property type="match status" value="2"/>
</dbReference>
<keyword evidence="4" id="KW-0808">Transferase</keyword>
<protein>
    <recommendedName>
        <fullName evidence="2">non-specific serine/threonine protein kinase</fullName>
        <ecNumber evidence="2">2.7.11.1</ecNumber>
    </recommendedName>
</protein>
<dbReference type="Pfam" id="PF00069">
    <property type="entry name" value="Pkinase"/>
    <property type="match status" value="1"/>
</dbReference>
<dbReference type="SUPFAM" id="SSF56112">
    <property type="entry name" value="Protein kinase-like (PK-like)"/>
    <property type="match status" value="1"/>
</dbReference>
<evidence type="ECO:0000256" key="3">
    <source>
        <dbReference type="ARBA" id="ARBA00022527"/>
    </source>
</evidence>
<dbReference type="SMART" id="SM00698">
    <property type="entry name" value="MORN"/>
    <property type="match status" value="5"/>
</dbReference>
<feature type="region of interest" description="Disordered" evidence="12">
    <location>
        <begin position="426"/>
        <end position="579"/>
    </location>
</feature>
<dbReference type="EMBL" id="BPMK01000019">
    <property type="protein sequence ID" value="GIZ53692.1"/>
    <property type="molecule type" value="Genomic_DNA"/>
</dbReference>
<feature type="compositionally biased region" description="Basic and acidic residues" evidence="12">
    <location>
        <begin position="540"/>
        <end position="552"/>
    </location>
</feature>
<evidence type="ECO:0000256" key="7">
    <source>
        <dbReference type="ARBA" id="ARBA00022777"/>
    </source>
</evidence>
<dbReference type="EC" id="2.7.11.1" evidence="2"/>
<evidence type="ECO:0000256" key="8">
    <source>
        <dbReference type="ARBA" id="ARBA00022840"/>
    </source>
</evidence>
<dbReference type="InterPro" id="IPR003409">
    <property type="entry name" value="MORN"/>
</dbReference>
<dbReference type="Pfam" id="PF02493">
    <property type="entry name" value="MORN"/>
    <property type="match status" value="4"/>
</dbReference>
<name>A0ABQ4Q9Y7_9BURK</name>
<feature type="compositionally biased region" description="Polar residues" evidence="12">
    <location>
        <begin position="619"/>
        <end position="628"/>
    </location>
</feature>
<dbReference type="PANTHER" id="PTHR43671">
    <property type="entry name" value="SERINE/THREONINE-PROTEIN KINASE NEK"/>
    <property type="match status" value="1"/>
</dbReference>
<reference evidence="14 15" key="1">
    <citation type="journal article" date="2022" name="Int. J. Syst. Evol. Microbiol.">
        <title>Noviherbaspirillum aridicola sp. nov., isolated from an arid soil in Pakistan.</title>
        <authorList>
            <person name="Khan I.U."/>
            <person name="Saqib M."/>
            <person name="Amin A."/>
            <person name="Hussain F."/>
            <person name="Li L."/>
            <person name="Liu Y.H."/>
            <person name="Fang B.Z."/>
            <person name="Ahmed I."/>
            <person name="Li W.J."/>
        </authorList>
    </citation>
    <scope>NUCLEOTIDE SEQUENCE [LARGE SCALE GENOMIC DNA]</scope>
    <source>
        <strain evidence="14 15">NCCP-691</strain>
    </source>
</reference>
<proteinExistence type="inferred from homology"/>
<evidence type="ECO:0000256" key="9">
    <source>
        <dbReference type="ARBA" id="ARBA00047899"/>
    </source>
</evidence>
<dbReference type="Gene3D" id="2.20.110.10">
    <property type="entry name" value="Histone H3 K4-specific methyltransferase SET7/9 N-terminal domain"/>
    <property type="match status" value="2"/>
</dbReference>
<dbReference type="Proteomes" id="UP000887222">
    <property type="component" value="Unassembled WGS sequence"/>
</dbReference>
<evidence type="ECO:0000256" key="2">
    <source>
        <dbReference type="ARBA" id="ARBA00012513"/>
    </source>
</evidence>
<dbReference type="PROSITE" id="PS00107">
    <property type="entry name" value="PROTEIN_KINASE_ATP"/>
    <property type="match status" value="1"/>
</dbReference>
<dbReference type="InterPro" id="IPR008266">
    <property type="entry name" value="Tyr_kinase_AS"/>
</dbReference>
<keyword evidence="5" id="KW-0677">Repeat</keyword>
<evidence type="ECO:0000259" key="13">
    <source>
        <dbReference type="PROSITE" id="PS50011"/>
    </source>
</evidence>
<comment type="catalytic activity">
    <reaction evidence="9">
        <text>L-threonyl-[protein] + ATP = O-phospho-L-threonyl-[protein] + ADP + H(+)</text>
        <dbReference type="Rhea" id="RHEA:46608"/>
        <dbReference type="Rhea" id="RHEA-COMP:11060"/>
        <dbReference type="Rhea" id="RHEA-COMP:11605"/>
        <dbReference type="ChEBI" id="CHEBI:15378"/>
        <dbReference type="ChEBI" id="CHEBI:30013"/>
        <dbReference type="ChEBI" id="CHEBI:30616"/>
        <dbReference type="ChEBI" id="CHEBI:61977"/>
        <dbReference type="ChEBI" id="CHEBI:456216"/>
        <dbReference type="EC" id="2.7.11.1"/>
    </reaction>
</comment>
<dbReference type="SMART" id="SM00219">
    <property type="entry name" value="TyrKc"/>
    <property type="match status" value="1"/>
</dbReference>
<feature type="compositionally biased region" description="Low complexity" evidence="12">
    <location>
        <begin position="464"/>
        <end position="474"/>
    </location>
</feature>
<feature type="region of interest" description="Disordered" evidence="12">
    <location>
        <begin position="619"/>
        <end position="652"/>
    </location>
</feature>
<feature type="domain" description="Protein kinase" evidence="13">
    <location>
        <begin position="38"/>
        <end position="313"/>
    </location>
</feature>
<feature type="binding site" evidence="11">
    <location>
        <position position="67"/>
    </location>
    <ligand>
        <name>ATP</name>
        <dbReference type="ChEBI" id="CHEBI:30616"/>
    </ligand>
</feature>
<evidence type="ECO:0000256" key="5">
    <source>
        <dbReference type="ARBA" id="ARBA00022737"/>
    </source>
</evidence>
<evidence type="ECO:0000313" key="14">
    <source>
        <dbReference type="EMBL" id="GIZ53692.1"/>
    </source>
</evidence>
<sequence length="844" mass="91419">MNHDSDKTMMLSQTQGLGPGPEAQAIHVLPKGTRLGEFEVIDLIGEGGFGAVYLAYDHSLDRQVALKEYMPTGLATRTTNYCVTVRSQANAATFNAGLKSFINEAKMLARFDSPSLVKVHRFWEANGTAYMVMPYYEGQTLKQALRDRRIRPDEPWLRMLLADLFDAIDTIHRANCYHRDIAPDNILLLKDGRPLLLDFGAARRVIGDLTQCLTVILKPGFAPIEQYADIAGLRQGPWTDIYALAAVVYFLICGVAPPPAVARVVHDEMLPARKAGKGRFSDGFLEVIDKALSVKPEQRHQSIAELRAALDAVAQVPPTATRLRTAAQQPVRREPWIDEAGGQRTMKAPGAEDDTSAARPRRVVPASPVSQTWRAPPEPVTPRRPLTKWMLGGAMLAAGIGSGLAVGNWLAQSVHEDRAPAIAAMSEPSAPVAPGAIAPPAVPRESPQRRAESARPAPPPPPAARSSAQSTPQPAEHRPAAAARVLQEEKPAPVVRAPQEEKPAPAVRAAQAEKPVPAPAAAADTPPLREPETIAPPSRRAAEPPRARREAETETAATPEPRQAARQRPADPRPAPSAEESLWDLAVALNAAPAFESYLERYPRGRFAALARDRLASLNPSAAQTSGDSGPASEEAVAPTPAPQSRPAPPALPMERQASIRMDTPPVAAPPRTEPEAPAPAPQGERRTLVLADQTLSGDFSTDPATGTISGTGRIVWKDGNQFEGTLVRGIKQGKGSFTWKNGQRYVGDWARDVPNGRGTITYPNGNRYEGEIRDGFPHGDGTIRYADGDTYKGDWLRGKSHGQGRYTWRNGSYWEGEFRDDRRTDNGKMVFSEEALKAAQAKR</sequence>
<dbReference type="CDD" id="cd14014">
    <property type="entry name" value="STKc_PknB_like"/>
    <property type="match status" value="1"/>
</dbReference>
<dbReference type="InterPro" id="IPR000719">
    <property type="entry name" value="Prot_kinase_dom"/>
</dbReference>
<evidence type="ECO:0000256" key="6">
    <source>
        <dbReference type="ARBA" id="ARBA00022741"/>
    </source>
</evidence>